<accession>A0ABX1QV48</accession>
<dbReference type="Proteomes" id="UP000767947">
    <property type="component" value="Unassembled WGS sequence"/>
</dbReference>
<organism evidence="2 3">
    <name type="scientific">Flavobacterium solisilvae</name>
    <dbReference type="NCBI Taxonomy" id="1852019"/>
    <lineage>
        <taxon>Bacteria</taxon>
        <taxon>Pseudomonadati</taxon>
        <taxon>Bacteroidota</taxon>
        <taxon>Flavobacteriia</taxon>
        <taxon>Flavobacteriales</taxon>
        <taxon>Flavobacteriaceae</taxon>
        <taxon>Flavobacterium</taxon>
    </lineage>
</organism>
<sequence length="264" mass="30077">MKKLNSYFWIFLSIISLALTSCSSDSDSSGSVTLLKKIQSVDLGQNAVHKFYYKGTKLSKVAFDIQGQTNGVGYDKYAYTNDLITEIKTYSNDNQLLAITTLNYNSSNQLAEVVKVEPSRNYGFRTVFNYTLAGTVIVQTFHGNTSVQENSTNQTTTFYLLNGEVVKKDYVSTDMNYTIDYVYDNLKNPFQNVTGYKAIKLYSFINNGLFGLNHNLLQQTTYFSPNVIDTQVDFELEYNNNNFPTSRYATGSFSGVYQYLYEYY</sequence>
<proteinExistence type="predicted"/>
<keyword evidence="3" id="KW-1185">Reference proteome</keyword>
<protein>
    <recommendedName>
        <fullName evidence="4">DUF4595 domain-containing protein</fullName>
    </recommendedName>
</protein>
<evidence type="ECO:0000313" key="2">
    <source>
        <dbReference type="EMBL" id="NMH25573.1"/>
    </source>
</evidence>
<evidence type="ECO:0000313" key="3">
    <source>
        <dbReference type="Proteomes" id="UP000767947"/>
    </source>
</evidence>
<dbReference type="PROSITE" id="PS51257">
    <property type="entry name" value="PROKAR_LIPOPROTEIN"/>
    <property type="match status" value="1"/>
</dbReference>
<dbReference type="EMBL" id="JAAMPT010000207">
    <property type="protein sequence ID" value="NMH25573.1"/>
    <property type="molecule type" value="Genomic_DNA"/>
</dbReference>
<name>A0ABX1QV48_9FLAO</name>
<gene>
    <name evidence="2" type="ORF">G6042_09870</name>
</gene>
<dbReference type="RefSeq" id="WP_169524268.1">
    <property type="nucleotide sequence ID" value="NZ_JAAMPT010000207.1"/>
</dbReference>
<comment type="caution">
    <text evidence="2">The sequence shown here is derived from an EMBL/GenBank/DDBJ whole genome shotgun (WGS) entry which is preliminary data.</text>
</comment>
<keyword evidence="1" id="KW-0732">Signal</keyword>
<reference evidence="2 3" key="1">
    <citation type="submission" date="2020-02" db="EMBL/GenBank/DDBJ databases">
        <title>Flavobacterium sp. genome.</title>
        <authorList>
            <person name="Jung H.S."/>
            <person name="Baek J.H."/>
            <person name="Jeon C.O."/>
        </authorList>
    </citation>
    <scope>NUCLEOTIDE SEQUENCE [LARGE SCALE GENOMIC DNA]</scope>
    <source>
        <strain evidence="2 3">SE-s27</strain>
    </source>
</reference>
<evidence type="ECO:0008006" key="4">
    <source>
        <dbReference type="Google" id="ProtNLM"/>
    </source>
</evidence>
<feature type="signal peptide" evidence="1">
    <location>
        <begin position="1"/>
        <end position="18"/>
    </location>
</feature>
<feature type="chain" id="PRO_5047544291" description="DUF4595 domain-containing protein" evidence="1">
    <location>
        <begin position="19"/>
        <end position="264"/>
    </location>
</feature>
<evidence type="ECO:0000256" key="1">
    <source>
        <dbReference type="SAM" id="SignalP"/>
    </source>
</evidence>